<evidence type="ECO:0000313" key="6">
    <source>
        <dbReference type="Proteomes" id="UP000266327"/>
    </source>
</evidence>
<dbReference type="EMBL" id="QYUQ01000002">
    <property type="protein sequence ID" value="RJG00545.1"/>
    <property type="molecule type" value="Genomic_DNA"/>
</dbReference>
<protein>
    <submittedName>
        <fullName evidence="5">ABC transporter substrate-binding protein</fullName>
    </submittedName>
</protein>
<evidence type="ECO:0000256" key="1">
    <source>
        <dbReference type="ARBA" id="ARBA00010062"/>
    </source>
</evidence>
<sequence length="408" mass="43878">MKQTSKFSRKAITLATAAACAMGLGAPAAAQISGDTVKIGMLTDMSGVYADISGQGGIEAIKMAIADMGGAINGKKIEMVYADHLHKADIGSSKAREWVDRDGVDLLMAGANSAVMLAMGKIAAEKKKVFIIPATGTGRITNEDCNPYMVHYGYDTVSAARATTAAVMKQGGKSWYYLTADYVFGLSLEGDSAKVVKANGGTVAGAARHPLNASDFSSFLMQAQSSKAQVLGFANASNDLISAIKSANEFGVNKSMKLAVLFMFITDVHALGLQQTQGLYATDSWYWDQSPESRAWSKRYFAVMKRMPTALHASTYSAAMTYLKAVKTLGADDSDKIMAYLKKTPVNDMYTSNATIREDGRLMSDMKLIQVKTPAESKAPWDYYKIVQTIPAADAFTTKAESKCTMWK</sequence>
<evidence type="ECO:0000256" key="2">
    <source>
        <dbReference type="ARBA" id="ARBA00022729"/>
    </source>
</evidence>
<feature type="signal peptide" evidence="3">
    <location>
        <begin position="1"/>
        <end position="30"/>
    </location>
</feature>
<dbReference type="RefSeq" id="WP_119784000.1">
    <property type="nucleotide sequence ID" value="NZ_QYUQ01000002.1"/>
</dbReference>
<dbReference type="Pfam" id="PF13458">
    <property type="entry name" value="Peripla_BP_6"/>
    <property type="match status" value="1"/>
</dbReference>
<evidence type="ECO:0000313" key="5">
    <source>
        <dbReference type="EMBL" id="RJG00545.1"/>
    </source>
</evidence>
<dbReference type="PANTHER" id="PTHR30483">
    <property type="entry name" value="LEUCINE-SPECIFIC-BINDING PROTEIN"/>
    <property type="match status" value="1"/>
</dbReference>
<name>A0A3A3FYW3_9BURK</name>
<dbReference type="InterPro" id="IPR028081">
    <property type="entry name" value="Leu-bd"/>
</dbReference>
<keyword evidence="6" id="KW-1185">Reference proteome</keyword>
<keyword evidence="2 3" id="KW-0732">Signal</keyword>
<reference evidence="6" key="1">
    <citation type="submission" date="2018-09" db="EMBL/GenBank/DDBJ databases">
        <authorList>
            <person name="Zhu H."/>
        </authorList>
    </citation>
    <scope>NUCLEOTIDE SEQUENCE [LARGE SCALE GENOMIC DNA]</scope>
    <source>
        <strain evidence="6">K1S02-23</strain>
    </source>
</reference>
<dbReference type="InterPro" id="IPR051010">
    <property type="entry name" value="BCAA_transport"/>
</dbReference>
<dbReference type="AlphaFoldDB" id="A0A3A3FYW3"/>
<dbReference type="CDD" id="cd06327">
    <property type="entry name" value="PBP1_SBP-like"/>
    <property type="match status" value="1"/>
</dbReference>
<dbReference type="SUPFAM" id="SSF53822">
    <property type="entry name" value="Periplasmic binding protein-like I"/>
    <property type="match status" value="1"/>
</dbReference>
<gene>
    <name evidence="5" type="ORF">D3878_02280</name>
</gene>
<evidence type="ECO:0000259" key="4">
    <source>
        <dbReference type="Pfam" id="PF13458"/>
    </source>
</evidence>
<evidence type="ECO:0000256" key="3">
    <source>
        <dbReference type="SAM" id="SignalP"/>
    </source>
</evidence>
<dbReference type="OrthoDB" id="8887944at2"/>
<feature type="chain" id="PRO_5017249702" evidence="3">
    <location>
        <begin position="31"/>
        <end position="408"/>
    </location>
</feature>
<dbReference type="Gene3D" id="3.40.50.2300">
    <property type="match status" value="2"/>
</dbReference>
<dbReference type="InterPro" id="IPR028082">
    <property type="entry name" value="Peripla_BP_I"/>
</dbReference>
<feature type="domain" description="Leucine-binding protein" evidence="4">
    <location>
        <begin position="36"/>
        <end position="372"/>
    </location>
</feature>
<proteinExistence type="inferred from homology"/>
<comment type="caution">
    <text evidence="5">The sequence shown here is derived from an EMBL/GenBank/DDBJ whole genome shotgun (WGS) entry which is preliminary data.</text>
</comment>
<dbReference type="PANTHER" id="PTHR30483:SF6">
    <property type="entry name" value="PERIPLASMIC BINDING PROTEIN OF ABC TRANSPORTER FOR NATURAL AMINO ACIDS"/>
    <property type="match status" value="1"/>
</dbReference>
<accession>A0A3A3FYW3</accession>
<organism evidence="5 6">
    <name type="scientific">Noviherbaspirillum sedimenti</name>
    <dbReference type="NCBI Taxonomy" id="2320865"/>
    <lineage>
        <taxon>Bacteria</taxon>
        <taxon>Pseudomonadati</taxon>
        <taxon>Pseudomonadota</taxon>
        <taxon>Betaproteobacteria</taxon>
        <taxon>Burkholderiales</taxon>
        <taxon>Oxalobacteraceae</taxon>
        <taxon>Noviherbaspirillum</taxon>
    </lineage>
</organism>
<dbReference type="Proteomes" id="UP000266327">
    <property type="component" value="Unassembled WGS sequence"/>
</dbReference>
<comment type="similarity">
    <text evidence="1">Belongs to the leucine-binding protein family.</text>
</comment>